<organism evidence="1 2">
    <name type="scientific">Escherichia coli</name>
    <dbReference type="NCBI Taxonomy" id="562"/>
    <lineage>
        <taxon>Bacteria</taxon>
        <taxon>Pseudomonadati</taxon>
        <taxon>Pseudomonadota</taxon>
        <taxon>Gammaproteobacteria</taxon>
        <taxon>Enterobacterales</taxon>
        <taxon>Enterobacteriaceae</taxon>
        <taxon>Escherichia</taxon>
    </lineage>
</organism>
<dbReference type="RefSeq" id="WP_103253942.1">
    <property type="nucleotide sequence ID" value="NZ_AP025682.1"/>
</dbReference>
<evidence type="ECO:0000313" key="2">
    <source>
        <dbReference type="Proteomes" id="UP000236598"/>
    </source>
</evidence>
<comment type="caution">
    <text evidence="1">The sequence shown here is derived from an EMBL/GenBank/DDBJ whole genome shotgun (WGS) entry which is preliminary data.</text>
</comment>
<name>A0A2K3TLY4_ECOLX</name>
<dbReference type="EMBL" id="PPHQ01000028">
    <property type="protein sequence ID" value="PNY65313.1"/>
    <property type="molecule type" value="Genomic_DNA"/>
</dbReference>
<sequence length="157" mass="17259">MSCKLISVLLFMVVSVNCCAEILIRNVPRFDLTTVNQSGLTEIQAQALLVFSLKNEKYNVELSGFFLDGSLKDKKGNLYHPGYFSFGVGYDSPSAGATDVWGLFSVSPVTGDIWEEDSCRRISFPALQKIQKGIMKKTGATFASEVVQRRGLGCTDE</sequence>
<dbReference type="Pfam" id="PF21576">
    <property type="entry name" value="T6SS_Tgi2PP"/>
    <property type="match status" value="1"/>
</dbReference>
<protein>
    <submittedName>
        <fullName evidence="1">Uncharacterized protein</fullName>
    </submittedName>
</protein>
<dbReference type="InterPro" id="IPR049066">
    <property type="entry name" value="T6SS_Tgi2PP"/>
</dbReference>
<gene>
    <name evidence="1" type="ORF">C2M16_24065</name>
</gene>
<evidence type="ECO:0000313" key="1">
    <source>
        <dbReference type="EMBL" id="PNY65313.1"/>
    </source>
</evidence>
<dbReference type="Proteomes" id="UP000236598">
    <property type="component" value="Unassembled WGS sequence"/>
</dbReference>
<accession>A0A2K3TLY4</accession>
<proteinExistence type="predicted"/>
<dbReference type="Gene3D" id="3.10.450.170">
    <property type="entry name" value="type vi secretion system effector-immunity co pseudomonas protegens"/>
    <property type="match status" value="1"/>
</dbReference>
<reference evidence="1 2" key="1">
    <citation type="submission" date="2018-01" db="EMBL/GenBank/DDBJ databases">
        <title>Draft Genomic Sequencing Of Potential Extraintestinal Pathogenic Escherichia coli B8S18 Isolated From Retail Chicken Skin.</title>
        <authorList>
            <person name="Xu A."/>
            <person name="Tilman S."/>
            <person name="Wisser-Parker K."/>
            <person name="Sheen S."/>
            <person name="Sommers C."/>
        </authorList>
    </citation>
    <scope>NUCLEOTIDE SEQUENCE [LARGE SCALE GENOMIC DNA]</scope>
    <source>
        <strain evidence="1 2">B8S18Com</strain>
    </source>
</reference>
<dbReference type="AlphaFoldDB" id="A0A2K3TLY4"/>